<comment type="caution">
    <text evidence="4">The sequence shown here is derived from an EMBL/GenBank/DDBJ whole genome shotgun (WGS) entry which is preliminary data.</text>
</comment>
<protein>
    <submittedName>
        <fullName evidence="4">Efflux transporter outer membrane subunit</fullName>
    </submittedName>
</protein>
<proteinExistence type="inferred from homology"/>
<dbReference type="NCBIfam" id="TIGR01845">
    <property type="entry name" value="outer_NodT"/>
    <property type="match status" value="1"/>
</dbReference>
<evidence type="ECO:0000313" key="5">
    <source>
        <dbReference type="Proteomes" id="UP001562065"/>
    </source>
</evidence>
<dbReference type="InterPro" id="IPR010131">
    <property type="entry name" value="MdtP/NodT-like"/>
</dbReference>
<dbReference type="PANTHER" id="PTHR30203">
    <property type="entry name" value="OUTER MEMBRANE CATION EFFLUX PROTEIN"/>
    <property type="match status" value="1"/>
</dbReference>
<sequence>MKLRNLVPAVVLFGLAGCMVGPDYHTPEAASAEAWRHNDGWQPVPEQPWLAQGRWWEAFEDATLTALVDQATGANQTLAQAEARYRGAEAALRQAGAAGRPTVDGTVATTRAGTAGEGAAWDSRASLAVRWMPDLWGQVRRQVEAGTAQRDASAAELAGARLAVQLAVADAYVQLRSLDQEQALLEASLAAYAKSVSLTERQYQAGVAARSDVIQAQTQRQSLQTQVHDLARRRAAQEAALAVLLGEVPSAFSLAAAEQLPSLPSLPSLPPSLPAVLIARRPDVVAAERQVAAANARIGVAQAAWLPNLTLNASGALVGERIEDLFNAPARVWSLGPSLAQTLFDGGLRRAQKETALADYDAQVAGYRQAVLEGLRDVETALAEVALLRRKADDQAALVTLAEDNERVVNRRYASGLVSFIEVASAQTTTLDARRSALALERDQLLASLTLAAALGGGWNLDDPVVQHITAPSAALMERHKTK</sequence>
<dbReference type="SUPFAM" id="SSF56954">
    <property type="entry name" value="Outer membrane efflux proteins (OEP)"/>
    <property type="match status" value="1"/>
</dbReference>
<evidence type="ECO:0000256" key="1">
    <source>
        <dbReference type="ARBA" id="ARBA00007613"/>
    </source>
</evidence>
<gene>
    <name evidence="4" type="ORF">AB5I84_00830</name>
</gene>
<evidence type="ECO:0000256" key="2">
    <source>
        <dbReference type="RuleBase" id="RU362097"/>
    </source>
</evidence>
<dbReference type="PANTHER" id="PTHR30203:SF33">
    <property type="entry name" value="BLR4455 PROTEIN"/>
    <property type="match status" value="1"/>
</dbReference>
<keyword evidence="3" id="KW-0175">Coiled coil</keyword>
<name>A0ABV4AFR5_9GAMM</name>
<accession>A0ABV4AFR5</accession>
<keyword evidence="2" id="KW-0472">Membrane</keyword>
<dbReference type="Gene3D" id="1.20.1600.10">
    <property type="entry name" value="Outer membrane efflux proteins (OEP)"/>
    <property type="match status" value="1"/>
</dbReference>
<keyword evidence="2" id="KW-0812">Transmembrane</keyword>
<organism evidence="4 5">
    <name type="scientific">Isoalcanivorax beigongshangi</name>
    <dbReference type="NCBI Taxonomy" id="3238810"/>
    <lineage>
        <taxon>Bacteria</taxon>
        <taxon>Pseudomonadati</taxon>
        <taxon>Pseudomonadota</taxon>
        <taxon>Gammaproteobacteria</taxon>
        <taxon>Oceanospirillales</taxon>
        <taxon>Alcanivoracaceae</taxon>
        <taxon>Isoalcanivorax</taxon>
    </lineage>
</organism>
<keyword evidence="2" id="KW-0564">Palmitate</keyword>
<dbReference type="RefSeq" id="WP_369453933.1">
    <property type="nucleotide sequence ID" value="NZ_JBGCUO010000001.1"/>
</dbReference>
<reference evidence="4 5" key="1">
    <citation type="submission" date="2024-07" db="EMBL/GenBank/DDBJ databases">
        <authorList>
            <person name="Ren Q."/>
        </authorList>
    </citation>
    <scope>NUCLEOTIDE SEQUENCE [LARGE SCALE GENOMIC DNA]</scope>
    <source>
        <strain evidence="4 5">REN37</strain>
    </source>
</reference>
<dbReference type="PROSITE" id="PS51257">
    <property type="entry name" value="PROKAR_LIPOPROTEIN"/>
    <property type="match status" value="1"/>
</dbReference>
<evidence type="ECO:0000313" key="4">
    <source>
        <dbReference type="EMBL" id="MEY1660688.1"/>
    </source>
</evidence>
<dbReference type="Gene3D" id="2.20.200.10">
    <property type="entry name" value="Outer membrane efflux proteins (OEP)"/>
    <property type="match status" value="1"/>
</dbReference>
<dbReference type="Proteomes" id="UP001562065">
    <property type="component" value="Unassembled WGS sequence"/>
</dbReference>
<dbReference type="Pfam" id="PF02321">
    <property type="entry name" value="OEP"/>
    <property type="match status" value="2"/>
</dbReference>
<keyword evidence="2" id="KW-1134">Transmembrane beta strand</keyword>
<comment type="subcellular location">
    <subcellularLocation>
        <location evidence="2">Cell outer membrane</location>
        <topology evidence="2">Lipid-anchor</topology>
    </subcellularLocation>
</comment>
<feature type="coiled-coil region" evidence="3">
    <location>
        <begin position="64"/>
        <end position="98"/>
    </location>
</feature>
<dbReference type="InterPro" id="IPR003423">
    <property type="entry name" value="OMP_efflux"/>
</dbReference>
<comment type="similarity">
    <text evidence="1 2">Belongs to the outer membrane factor (OMF) (TC 1.B.17) family.</text>
</comment>
<evidence type="ECO:0000256" key="3">
    <source>
        <dbReference type="SAM" id="Coils"/>
    </source>
</evidence>
<keyword evidence="2" id="KW-0449">Lipoprotein</keyword>
<keyword evidence="5" id="KW-1185">Reference proteome</keyword>
<dbReference type="EMBL" id="JBGCUO010000001">
    <property type="protein sequence ID" value="MEY1660688.1"/>
    <property type="molecule type" value="Genomic_DNA"/>
</dbReference>